<dbReference type="Pfam" id="PF01433">
    <property type="entry name" value="Peptidase_M1"/>
    <property type="match status" value="1"/>
</dbReference>
<dbReference type="InterPro" id="IPR012779">
    <property type="entry name" value="Peptidase_M1_pepN"/>
</dbReference>
<dbReference type="SUPFAM" id="SSF55486">
    <property type="entry name" value="Metalloproteases ('zincins'), catalytic domain"/>
    <property type="match status" value="1"/>
</dbReference>
<keyword evidence="6 17" id="KW-0031">Aminopeptidase</keyword>
<evidence type="ECO:0000256" key="10">
    <source>
        <dbReference type="ARBA" id="ARBA00022833"/>
    </source>
</evidence>
<evidence type="ECO:0000259" key="14">
    <source>
        <dbReference type="Pfam" id="PF11940"/>
    </source>
</evidence>
<dbReference type="InterPro" id="IPR045357">
    <property type="entry name" value="Aminopeptidase_N-like_N"/>
</dbReference>
<evidence type="ECO:0000259" key="13">
    <source>
        <dbReference type="Pfam" id="PF01433"/>
    </source>
</evidence>
<name>A0A1C1YQK1_9HYPH</name>
<feature type="domain" description="Peptidase M1 membrane alanine aminopeptidase" evidence="13">
    <location>
        <begin position="232"/>
        <end position="443"/>
    </location>
</feature>
<evidence type="ECO:0000259" key="16">
    <source>
        <dbReference type="Pfam" id="PF17900"/>
    </source>
</evidence>
<evidence type="ECO:0000256" key="2">
    <source>
        <dbReference type="ARBA" id="ARBA00001947"/>
    </source>
</evidence>
<dbReference type="GO" id="GO:0008237">
    <property type="term" value="F:metallopeptidase activity"/>
    <property type="evidence" value="ECO:0007669"/>
    <property type="project" value="UniProtKB-UniRule"/>
</dbReference>
<dbReference type="PANTHER" id="PTHR46322">
    <property type="entry name" value="PUROMYCIN-SENSITIVE AMINOPEPTIDASE"/>
    <property type="match status" value="1"/>
</dbReference>
<keyword evidence="7" id="KW-0645">Protease</keyword>
<organism evidence="17 18">
    <name type="scientific">Hoeflea olei</name>
    <dbReference type="NCBI Taxonomy" id="1480615"/>
    <lineage>
        <taxon>Bacteria</taxon>
        <taxon>Pseudomonadati</taxon>
        <taxon>Pseudomonadota</taxon>
        <taxon>Alphaproteobacteria</taxon>
        <taxon>Hyphomicrobiales</taxon>
        <taxon>Rhizobiaceae</taxon>
        <taxon>Hoeflea</taxon>
    </lineage>
</organism>
<dbReference type="InterPro" id="IPR014782">
    <property type="entry name" value="Peptidase_M1_dom"/>
</dbReference>
<gene>
    <name evidence="17" type="primary">pepN</name>
    <name evidence="17" type="ORF">AWJ14_15045</name>
</gene>
<dbReference type="NCBIfam" id="TIGR02414">
    <property type="entry name" value="pepN_proteo"/>
    <property type="match status" value="1"/>
</dbReference>
<keyword evidence="8" id="KW-0479">Metal-binding</keyword>
<dbReference type="Gene3D" id="1.25.50.10">
    <property type="entry name" value="Peptidase M1, alanyl aminopeptidase, C-terminal domain"/>
    <property type="match status" value="1"/>
</dbReference>
<keyword evidence="9" id="KW-0378">Hydrolase</keyword>
<dbReference type="InterPro" id="IPR042097">
    <property type="entry name" value="Aminopeptidase_N-like_N_sf"/>
</dbReference>
<evidence type="ECO:0000256" key="6">
    <source>
        <dbReference type="ARBA" id="ARBA00022438"/>
    </source>
</evidence>
<dbReference type="PANTHER" id="PTHR46322:SF1">
    <property type="entry name" value="PUROMYCIN-SENSITIVE AMINOPEPTIDASE"/>
    <property type="match status" value="1"/>
</dbReference>
<evidence type="ECO:0000313" key="18">
    <source>
        <dbReference type="Proteomes" id="UP000094795"/>
    </source>
</evidence>
<evidence type="ECO:0000256" key="8">
    <source>
        <dbReference type="ARBA" id="ARBA00022723"/>
    </source>
</evidence>
<dbReference type="Gene3D" id="1.10.390.10">
    <property type="entry name" value="Neutral Protease Domain 2"/>
    <property type="match status" value="1"/>
</dbReference>
<evidence type="ECO:0000256" key="7">
    <source>
        <dbReference type="ARBA" id="ARBA00022670"/>
    </source>
</evidence>
<evidence type="ECO:0000256" key="11">
    <source>
        <dbReference type="ARBA" id="ARBA00023049"/>
    </source>
</evidence>
<accession>A0A1C1YQK1</accession>
<dbReference type="Pfam" id="PF11940">
    <property type="entry name" value="DUF3458"/>
    <property type="match status" value="1"/>
</dbReference>
<dbReference type="InterPro" id="IPR001930">
    <property type="entry name" value="Peptidase_M1"/>
</dbReference>
<dbReference type="EMBL" id="LQZT01000049">
    <property type="protein sequence ID" value="OCW55795.1"/>
    <property type="molecule type" value="Genomic_DNA"/>
</dbReference>
<keyword evidence="10" id="KW-0862">Zinc</keyword>
<comment type="catalytic activity">
    <reaction evidence="1">
        <text>Release of an N-terminal amino acid, Xaa-|-Yaa- from a peptide, amide or arylamide. Xaa is preferably Ala, but may be most amino acids including Pro (slow action). When a terminal hydrophobic residue is followed by a prolyl residue, the two may be released as an intact Xaa-Pro dipeptide.</text>
        <dbReference type="EC" id="3.4.11.2"/>
    </reaction>
</comment>
<dbReference type="FunFam" id="2.60.40.1840:FF:000001">
    <property type="entry name" value="Aminopeptidase N"/>
    <property type="match status" value="1"/>
</dbReference>
<feature type="domain" description="Peptidase M1 alanyl aminopeptidase Ig-like fold" evidence="14">
    <location>
        <begin position="451"/>
        <end position="551"/>
    </location>
</feature>
<dbReference type="InterPro" id="IPR035414">
    <property type="entry name" value="Peptidase_M1_pepN_Ig-like"/>
</dbReference>
<dbReference type="Proteomes" id="UP000094795">
    <property type="component" value="Unassembled WGS sequence"/>
</dbReference>
<dbReference type="InterPro" id="IPR027268">
    <property type="entry name" value="Peptidase_M4/M1_CTD_sf"/>
</dbReference>
<dbReference type="GO" id="GO:0016285">
    <property type="term" value="F:alanyl aminopeptidase activity"/>
    <property type="evidence" value="ECO:0007669"/>
    <property type="project" value="UniProtKB-EC"/>
</dbReference>
<evidence type="ECO:0000256" key="5">
    <source>
        <dbReference type="ARBA" id="ARBA00015611"/>
    </source>
</evidence>
<evidence type="ECO:0000256" key="3">
    <source>
        <dbReference type="ARBA" id="ARBA00010136"/>
    </source>
</evidence>
<keyword evidence="18" id="KW-1185">Reference proteome</keyword>
<dbReference type="CDD" id="cd09600">
    <property type="entry name" value="M1_APN"/>
    <property type="match status" value="1"/>
</dbReference>
<keyword evidence="11" id="KW-0482">Metalloprotease</keyword>
<dbReference type="SUPFAM" id="SSF63737">
    <property type="entry name" value="Leukotriene A4 hydrolase N-terminal domain"/>
    <property type="match status" value="1"/>
</dbReference>
<protein>
    <recommendedName>
        <fullName evidence="5 12">Aminopeptidase N</fullName>
        <ecNumber evidence="4 12">3.4.11.2</ecNumber>
    </recommendedName>
</protein>
<comment type="caution">
    <text evidence="17">The sequence shown here is derived from an EMBL/GenBank/DDBJ whole genome shotgun (WGS) entry which is preliminary data.</text>
</comment>
<dbReference type="PRINTS" id="PR00756">
    <property type="entry name" value="ALADIPTASE"/>
</dbReference>
<feature type="domain" description="Peptidase M1 alanyl aminopeptidase C-terminal" evidence="15">
    <location>
        <begin position="557"/>
        <end position="879"/>
    </location>
</feature>
<dbReference type="Pfam" id="PF17432">
    <property type="entry name" value="DUF3458_C"/>
    <property type="match status" value="1"/>
</dbReference>
<evidence type="ECO:0000313" key="17">
    <source>
        <dbReference type="EMBL" id="OCW55795.1"/>
    </source>
</evidence>
<dbReference type="InterPro" id="IPR024601">
    <property type="entry name" value="Peptidase_M1_pepN_C"/>
</dbReference>
<evidence type="ECO:0000256" key="12">
    <source>
        <dbReference type="NCBIfam" id="TIGR02414"/>
    </source>
</evidence>
<dbReference type="Gene3D" id="3.30.2010.30">
    <property type="match status" value="1"/>
</dbReference>
<evidence type="ECO:0000259" key="15">
    <source>
        <dbReference type="Pfam" id="PF17432"/>
    </source>
</evidence>
<sequence>MRTETGQVFKLKDYKPTDFVVERIDLTFELDPRETKVISRVILHRREGVAKDVPLVFDGDELTLDGLQLDGSDIDPALYDVTPDTLVIRGLPESAPFEVTVSTTISPETNTALMGLYRTNGVYCTQCEAEGFRRITYFYDRPDVLAVYTVTIIASKDEAKYLLSNGNYLGGGNYDEGRHFAAWFDPHPKPSYLFALVAGDLGLIEDTFTTMSGREVALKIYVEHGKEPRAGYAMDALKRSMRWDEEVYGREYDLDIFQIVAVSDFNMGAMENKGLNVFNDKYVLADPATATDADFANIEAIIAHEYFHNWTGNRITCRDWFQLCLKEGLTVYRDHAFSADQRSAPVKRIAEIRLLKAHQFPEDAGPLAHPVRPESYREINNFYTTTVYEKGSEVVRMIRTVVGAEDFRKGMDLYFERHDGDAATIEDFLACFAEASGRDFKQFSLWYSQAGTPSVTVSTDWNEAKKTFKVTLEQSLAPTPGQSRKAPMHIPLAYGLILPDGSEFAGHPTGKEAADGVLHLTRRRQVFTFTGVPGRPVLSINRGFSAPVNIAMEQSTADLAHIARHDSDGVARWQAISEQATRHLVEASRLARDGRNLPSARDLADILVATAADDSLEPAFRAQALTLPAESDIAREIGSNIDPDAIHAAREAVLSEIARAGLAVFSDLADGAPKGPYSPGAADAGRRALAGIAMNYAAIAEGSPARAKAAFDAADNMTTLSQALQVMTQNFPAAAETRQALDTFRTRFADDPLVLDKWYSLQALAPGAGTRARVEELLAGKDFDRTNPNRMRALVGAFTSGNPTGFNAADGGGYRLLAREVVDIDKRNPQLAARLLTAMRSWRSLEAERQEQARLALVSIRSAGNLSADVSDIVDRMLAA</sequence>
<dbReference type="RefSeq" id="WP_066183966.1">
    <property type="nucleotide sequence ID" value="NZ_LQZT01000049.1"/>
</dbReference>
<evidence type="ECO:0000256" key="1">
    <source>
        <dbReference type="ARBA" id="ARBA00000098"/>
    </source>
</evidence>
<evidence type="ECO:0000256" key="9">
    <source>
        <dbReference type="ARBA" id="ARBA00022801"/>
    </source>
</evidence>
<dbReference type="InterPro" id="IPR037144">
    <property type="entry name" value="Peptidase_M1_pepN_C_sf"/>
</dbReference>
<feature type="domain" description="Aminopeptidase N-like N-terminal" evidence="16">
    <location>
        <begin position="96"/>
        <end position="193"/>
    </location>
</feature>
<dbReference type="GO" id="GO:0006508">
    <property type="term" value="P:proteolysis"/>
    <property type="evidence" value="ECO:0007669"/>
    <property type="project" value="UniProtKB-UniRule"/>
</dbReference>
<proteinExistence type="inferred from homology"/>
<reference evidence="17 18" key="1">
    <citation type="submission" date="2015-12" db="EMBL/GenBank/DDBJ databases">
        <authorList>
            <person name="Shamseldin A."/>
            <person name="Moawad H."/>
            <person name="Abd El-Rahim W.M."/>
            <person name="Sadowsky M.J."/>
        </authorList>
    </citation>
    <scope>NUCLEOTIDE SEQUENCE [LARGE SCALE GENOMIC DNA]</scope>
    <source>
        <strain evidence="17 18">JC234</strain>
    </source>
</reference>
<dbReference type="Pfam" id="PF17900">
    <property type="entry name" value="Peptidase_M1_N"/>
    <property type="match status" value="1"/>
</dbReference>
<comment type="similarity">
    <text evidence="3">Belongs to the peptidase M1 family.</text>
</comment>
<comment type="cofactor">
    <cofactor evidence="2">
        <name>Zn(2+)</name>
        <dbReference type="ChEBI" id="CHEBI:29105"/>
    </cofactor>
</comment>
<dbReference type="STRING" id="1480615.AWJ14_15045"/>
<dbReference type="Gene3D" id="2.60.40.1840">
    <property type="match status" value="1"/>
</dbReference>
<evidence type="ECO:0000256" key="4">
    <source>
        <dbReference type="ARBA" id="ARBA00012564"/>
    </source>
</evidence>
<dbReference type="Gene3D" id="2.60.40.1730">
    <property type="entry name" value="tricorn interacting facor f3 domain"/>
    <property type="match status" value="1"/>
</dbReference>
<dbReference type="GO" id="GO:0008270">
    <property type="term" value="F:zinc ion binding"/>
    <property type="evidence" value="ECO:0007669"/>
    <property type="project" value="InterPro"/>
</dbReference>
<dbReference type="OrthoDB" id="100605at2"/>
<dbReference type="AlphaFoldDB" id="A0A1C1YQK1"/>
<dbReference type="InterPro" id="IPR038438">
    <property type="entry name" value="PepN_Ig-like_sf"/>
</dbReference>
<dbReference type="EC" id="3.4.11.2" evidence="4 12"/>
<dbReference type="FunFam" id="3.30.2010.30:FF:000002">
    <property type="entry name" value="Putative aminopeptidase N"/>
    <property type="match status" value="1"/>
</dbReference>